<dbReference type="GO" id="GO:0008194">
    <property type="term" value="F:UDP-glycosyltransferase activity"/>
    <property type="evidence" value="ECO:0007669"/>
    <property type="project" value="InterPro"/>
</dbReference>
<evidence type="ECO:0000313" key="4">
    <source>
        <dbReference type="Proteomes" id="UP000694660"/>
    </source>
</evidence>
<dbReference type="SUPFAM" id="SSF53756">
    <property type="entry name" value="UDP-Glycosyltransferase/glycogen phosphorylase"/>
    <property type="match status" value="1"/>
</dbReference>
<dbReference type="AlphaFoldDB" id="A0A944DCA4"/>
<dbReference type="InterPro" id="IPR010610">
    <property type="entry name" value="EryCIII-like_C"/>
</dbReference>
<dbReference type="InterPro" id="IPR004276">
    <property type="entry name" value="GlycoTrans_28_N"/>
</dbReference>
<dbReference type="FunFam" id="3.40.50.2000:FF:000009">
    <property type="entry name" value="Sterol 3-beta-glucosyltransferase UGT80A2"/>
    <property type="match status" value="1"/>
</dbReference>
<feature type="domain" description="Erythromycin biosynthesis protein CIII-like C-terminal" evidence="2">
    <location>
        <begin position="303"/>
        <end position="398"/>
    </location>
</feature>
<name>A0A944DCA4_DENI1</name>
<comment type="caution">
    <text evidence="3">The sequence shown here is derived from an EMBL/GenBank/DDBJ whole genome shotgun (WGS) entry which is preliminary data.</text>
</comment>
<accession>A0A944DCA4</accession>
<dbReference type="Pfam" id="PF03033">
    <property type="entry name" value="Glyco_transf_28"/>
    <property type="match status" value="1"/>
</dbReference>
<protein>
    <submittedName>
        <fullName evidence="3">Glycosyltransferase family 1 protein</fullName>
    </submittedName>
</protein>
<gene>
    <name evidence="3" type="ORF">I8J34_16670</name>
</gene>
<dbReference type="InterPro" id="IPR050426">
    <property type="entry name" value="Glycosyltransferase_28"/>
</dbReference>
<keyword evidence="4" id="KW-1185">Reference proteome</keyword>
<evidence type="ECO:0000313" key="3">
    <source>
        <dbReference type="EMBL" id="MBT0962817.1"/>
    </source>
</evidence>
<sequence length="424" mass="45576">MNIFIATYGSRGDVQPYIALGKGLQAAGHEVTLATSERFREEVEAHGLHFGYMNDTMLAILDTDQGREMLENTRSAFAVVKRTFSMMKQVGPLQRRLLQEGWDAARQCQPDLIIFHPKAYGGPLYAEKLGVPVILALVIPMLVPTAEHPHLGFPDLKLGAAYNRMTHALVKRLMGLSAGKPVKAWRAANGLPRQGRFDVLHTHAGKAIPVLCGFSRHVVPPPTDWPETVTTTGYWFLDGHDHWTPPPALADFLAAGPPPVYVGFGSMAGRDPQRLGRIVIDALQHAGVRGIVATGWGGLQIDAPLPDSILRIEQAPHDWLFPRMATVVHHGGAGTTAAALRAGKPSVIVPFFGDQPYWARRVHALGAGSRPLPQKTLTVEALAAAINGVDAGVREKAAALGAAIRNEDGIGNAVAQIEKLMGGA</sequence>
<dbReference type="Gene3D" id="3.40.50.2000">
    <property type="entry name" value="Glycogen Phosphorylase B"/>
    <property type="match status" value="2"/>
</dbReference>
<dbReference type="Pfam" id="PF06722">
    <property type="entry name" value="EryCIII-like_C"/>
    <property type="match status" value="1"/>
</dbReference>
<dbReference type="GO" id="GO:0016758">
    <property type="term" value="F:hexosyltransferase activity"/>
    <property type="evidence" value="ECO:0007669"/>
    <property type="project" value="InterPro"/>
</dbReference>
<dbReference type="GO" id="GO:0033072">
    <property type="term" value="P:vancomycin biosynthetic process"/>
    <property type="evidence" value="ECO:0007669"/>
    <property type="project" value="UniProtKB-ARBA"/>
</dbReference>
<organism evidence="3 4">
    <name type="scientific">Denitromonas iodatirespirans</name>
    <dbReference type="NCBI Taxonomy" id="2795389"/>
    <lineage>
        <taxon>Bacteria</taxon>
        <taxon>Pseudomonadati</taxon>
        <taxon>Pseudomonadota</taxon>
        <taxon>Betaproteobacteria</taxon>
        <taxon>Rhodocyclales</taxon>
        <taxon>Zoogloeaceae</taxon>
        <taxon>Denitromonas</taxon>
    </lineage>
</organism>
<proteinExistence type="predicted"/>
<dbReference type="Proteomes" id="UP000694660">
    <property type="component" value="Unassembled WGS sequence"/>
</dbReference>
<evidence type="ECO:0000259" key="1">
    <source>
        <dbReference type="Pfam" id="PF03033"/>
    </source>
</evidence>
<reference evidence="4" key="1">
    <citation type="journal article" date="2022" name="ISME J.">
        <title>Genetic and phylogenetic analysis of dissimilatory iodate-reducing bacteria identifies potential niches across the world's oceans.</title>
        <authorList>
            <person name="Reyes-Umana V."/>
            <person name="Henning Z."/>
            <person name="Lee K."/>
            <person name="Barnum T.P."/>
            <person name="Coates J.D."/>
        </authorList>
    </citation>
    <scope>NUCLEOTIDE SEQUENCE [LARGE SCALE GENOMIC DNA]</scope>
    <source>
        <strain evidence="4">IR12</strain>
    </source>
</reference>
<dbReference type="InterPro" id="IPR002213">
    <property type="entry name" value="UDP_glucos_trans"/>
</dbReference>
<dbReference type="RefSeq" id="WP_214362769.1">
    <property type="nucleotide sequence ID" value="NZ_JAEKFT010000021.1"/>
</dbReference>
<feature type="domain" description="Glycosyltransferase family 28 N-terminal" evidence="1">
    <location>
        <begin position="3"/>
        <end position="140"/>
    </location>
</feature>
<dbReference type="GO" id="GO:0005975">
    <property type="term" value="P:carbohydrate metabolic process"/>
    <property type="evidence" value="ECO:0007669"/>
    <property type="project" value="InterPro"/>
</dbReference>
<dbReference type="PANTHER" id="PTHR48050:SF13">
    <property type="entry name" value="STEROL 3-BETA-GLUCOSYLTRANSFERASE UGT80A2"/>
    <property type="match status" value="1"/>
</dbReference>
<dbReference type="EMBL" id="JAEKFT010000021">
    <property type="protein sequence ID" value="MBT0962817.1"/>
    <property type="molecule type" value="Genomic_DNA"/>
</dbReference>
<evidence type="ECO:0000259" key="2">
    <source>
        <dbReference type="Pfam" id="PF06722"/>
    </source>
</evidence>
<dbReference type="CDD" id="cd03784">
    <property type="entry name" value="GT1_Gtf-like"/>
    <property type="match status" value="1"/>
</dbReference>
<dbReference type="PANTHER" id="PTHR48050">
    <property type="entry name" value="STEROL 3-BETA-GLUCOSYLTRANSFERASE"/>
    <property type="match status" value="1"/>
</dbReference>